<dbReference type="STRING" id="296218.AWN68_01815"/>
<accession>A0A150XY89</accession>
<feature type="signal peptide" evidence="1">
    <location>
        <begin position="1"/>
        <end position="24"/>
    </location>
</feature>
<dbReference type="AlphaFoldDB" id="A0A150XY89"/>
<feature type="chain" id="PRO_5007575405" evidence="1">
    <location>
        <begin position="25"/>
        <end position="84"/>
    </location>
</feature>
<keyword evidence="3" id="KW-1185">Reference proteome</keyword>
<dbReference type="RefSeq" id="WP_068410608.1">
    <property type="nucleotide sequence ID" value="NZ_LRDB01000001.1"/>
</dbReference>
<evidence type="ECO:0000313" key="3">
    <source>
        <dbReference type="Proteomes" id="UP000075615"/>
    </source>
</evidence>
<keyword evidence="1" id="KW-0732">Signal</keyword>
<evidence type="ECO:0000313" key="2">
    <source>
        <dbReference type="EMBL" id="KYG83565.1"/>
    </source>
</evidence>
<name>A0A150XY89_9BACT</name>
<comment type="caution">
    <text evidence="2">The sequence shown here is derived from an EMBL/GenBank/DDBJ whole genome shotgun (WGS) entry which is preliminary data.</text>
</comment>
<reference evidence="2 3" key="1">
    <citation type="submission" date="2016-01" db="EMBL/GenBank/DDBJ databases">
        <title>Genome sequencing of Roseivirga echinicomitans KMM 6058.</title>
        <authorList>
            <person name="Selvaratnam C."/>
            <person name="Thevarajoo S."/>
            <person name="Goh K.M."/>
            <person name="Ee R."/>
            <person name="Chan K.-G."/>
            <person name="Chong C.S."/>
        </authorList>
    </citation>
    <scope>NUCLEOTIDE SEQUENCE [LARGE SCALE GENOMIC DNA]</scope>
    <source>
        <strain evidence="2 3">KMM 6058</strain>
    </source>
</reference>
<evidence type="ECO:0000256" key="1">
    <source>
        <dbReference type="SAM" id="SignalP"/>
    </source>
</evidence>
<gene>
    <name evidence="2" type="ORF">AWN68_01815</name>
</gene>
<protein>
    <submittedName>
        <fullName evidence="2">Uncharacterized protein</fullName>
    </submittedName>
</protein>
<sequence length="84" mass="8599">MKARIFSTLFIVMFIFTFSGAALASDETCAAGGPGASECQFERSLTILGIPIIDQTGPSVTCTGDTYACCGPNTAVCIPNGGVL</sequence>
<organism evidence="2 3">
    <name type="scientific">Roseivirga echinicomitans</name>
    <dbReference type="NCBI Taxonomy" id="296218"/>
    <lineage>
        <taxon>Bacteria</taxon>
        <taxon>Pseudomonadati</taxon>
        <taxon>Bacteroidota</taxon>
        <taxon>Cytophagia</taxon>
        <taxon>Cytophagales</taxon>
        <taxon>Roseivirgaceae</taxon>
        <taxon>Roseivirga</taxon>
    </lineage>
</organism>
<dbReference type="Proteomes" id="UP000075615">
    <property type="component" value="Unassembled WGS sequence"/>
</dbReference>
<proteinExistence type="predicted"/>
<dbReference type="EMBL" id="LRDB01000001">
    <property type="protein sequence ID" value="KYG83565.1"/>
    <property type="molecule type" value="Genomic_DNA"/>
</dbReference>